<dbReference type="GO" id="GO:0008970">
    <property type="term" value="F:phospholipase A1 activity"/>
    <property type="evidence" value="ECO:0007669"/>
    <property type="project" value="InterPro"/>
</dbReference>
<feature type="compositionally biased region" description="Pro residues" evidence="1">
    <location>
        <begin position="12"/>
        <end position="25"/>
    </location>
</feature>
<dbReference type="InterPro" id="IPR002921">
    <property type="entry name" value="Fungal_lipase-type"/>
</dbReference>
<dbReference type="SUPFAM" id="SSF53474">
    <property type="entry name" value="alpha/beta-Hydrolases"/>
    <property type="match status" value="1"/>
</dbReference>
<protein>
    <recommendedName>
        <fullName evidence="3">Fungal lipase-type domain-containing protein</fullName>
    </recommendedName>
</protein>
<feature type="region of interest" description="Disordered" evidence="1">
    <location>
        <begin position="118"/>
        <end position="142"/>
    </location>
</feature>
<reference evidence="4" key="1">
    <citation type="submission" date="2020-07" db="EMBL/GenBank/DDBJ databases">
        <title>Genome sequence and genetic diversity analysis of an under-domesticated orphan crop, white fonio (Digitaria exilis).</title>
        <authorList>
            <person name="Bennetzen J.L."/>
            <person name="Chen S."/>
            <person name="Ma X."/>
            <person name="Wang X."/>
            <person name="Yssel A.E.J."/>
            <person name="Chaluvadi S.R."/>
            <person name="Johnson M."/>
            <person name="Gangashetty P."/>
            <person name="Hamidou F."/>
            <person name="Sanogo M.D."/>
            <person name="Zwaenepoel A."/>
            <person name="Wallace J."/>
            <person name="Van De Peer Y."/>
            <person name="Van Deynze A."/>
        </authorList>
    </citation>
    <scope>NUCLEOTIDE SEQUENCE</scope>
    <source>
        <tissue evidence="4">Leaves</tissue>
    </source>
</reference>
<feature type="region of interest" description="Disordered" evidence="1">
    <location>
        <begin position="1"/>
        <end position="98"/>
    </location>
</feature>
<feature type="compositionally biased region" description="Low complexity" evidence="1">
    <location>
        <begin position="33"/>
        <end position="44"/>
    </location>
</feature>
<comment type="caution">
    <text evidence="4">The sequence shown here is derived from an EMBL/GenBank/DDBJ whole genome shotgun (WGS) entry which is preliminary data.</text>
</comment>
<dbReference type="Proteomes" id="UP000636709">
    <property type="component" value="Unassembled WGS sequence"/>
</dbReference>
<accession>A0A835KP84</accession>
<evidence type="ECO:0000259" key="3">
    <source>
        <dbReference type="Pfam" id="PF01764"/>
    </source>
</evidence>
<feature type="transmembrane region" description="Helical" evidence="2">
    <location>
        <begin position="739"/>
        <end position="760"/>
    </location>
</feature>
<keyword evidence="2" id="KW-0812">Transmembrane</keyword>
<dbReference type="EMBL" id="JACEFO010000662">
    <property type="protein sequence ID" value="KAF8762221.1"/>
    <property type="molecule type" value="Genomic_DNA"/>
</dbReference>
<dbReference type="OrthoDB" id="438440at2759"/>
<organism evidence="4 5">
    <name type="scientific">Digitaria exilis</name>
    <dbReference type="NCBI Taxonomy" id="1010633"/>
    <lineage>
        <taxon>Eukaryota</taxon>
        <taxon>Viridiplantae</taxon>
        <taxon>Streptophyta</taxon>
        <taxon>Embryophyta</taxon>
        <taxon>Tracheophyta</taxon>
        <taxon>Spermatophyta</taxon>
        <taxon>Magnoliopsida</taxon>
        <taxon>Liliopsida</taxon>
        <taxon>Poales</taxon>
        <taxon>Poaceae</taxon>
        <taxon>PACMAD clade</taxon>
        <taxon>Panicoideae</taxon>
        <taxon>Panicodae</taxon>
        <taxon>Paniceae</taxon>
        <taxon>Anthephorinae</taxon>
        <taxon>Digitaria</taxon>
    </lineage>
</organism>
<keyword evidence="2" id="KW-0472">Membrane</keyword>
<dbReference type="InterPro" id="IPR029058">
    <property type="entry name" value="AB_hydrolase_fold"/>
</dbReference>
<evidence type="ECO:0000313" key="4">
    <source>
        <dbReference type="EMBL" id="KAF8762221.1"/>
    </source>
</evidence>
<evidence type="ECO:0000256" key="2">
    <source>
        <dbReference type="SAM" id="Phobius"/>
    </source>
</evidence>
<dbReference type="AlphaFoldDB" id="A0A835KP84"/>
<dbReference type="CDD" id="cd00519">
    <property type="entry name" value="Lipase_3"/>
    <property type="match status" value="1"/>
</dbReference>
<gene>
    <name evidence="4" type="ORF">HU200_009774</name>
</gene>
<keyword evidence="5" id="KW-1185">Reference proteome</keyword>
<proteinExistence type="predicted"/>
<feature type="domain" description="Fungal lipase-type" evidence="3">
    <location>
        <begin position="423"/>
        <end position="559"/>
    </location>
</feature>
<dbReference type="PANTHER" id="PTHR46483:SF4">
    <property type="entry name" value="PHOSPHOLIPASE A1 PLIP2, CHLOROPLASTIC"/>
    <property type="match status" value="1"/>
</dbReference>
<dbReference type="PANTHER" id="PTHR46483">
    <property type="entry name" value="PHOSPHOLIPASE A1 PLIP2, CHLOROPLASTIC"/>
    <property type="match status" value="1"/>
</dbReference>
<feature type="compositionally biased region" description="Low complexity" evidence="1">
    <location>
        <begin position="66"/>
        <end position="80"/>
    </location>
</feature>
<feature type="compositionally biased region" description="Basic and acidic residues" evidence="1">
    <location>
        <begin position="83"/>
        <end position="94"/>
    </location>
</feature>
<feature type="region of interest" description="Disordered" evidence="1">
    <location>
        <begin position="277"/>
        <end position="308"/>
    </location>
</feature>
<dbReference type="Pfam" id="PF01764">
    <property type="entry name" value="Lipase_3"/>
    <property type="match status" value="1"/>
</dbReference>
<evidence type="ECO:0000313" key="5">
    <source>
        <dbReference type="Proteomes" id="UP000636709"/>
    </source>
</evidence>
<dbReference type="Gene3D" id="3.40.50.1820">
    <property type="entry name" value="alpha/beta hydrolase"/>
    <property type="match status" value="1"/>
</dbReference>
<keyword evidence="2" id="KW-1133">Transmembrane helix</keyword>
<name>A0A835KP84_9POAL</name>
<sequence length="764" mass="83134">MDAMRFVRAAATPPPPQPPVPPPPTMSAHQRRQQYQQPLHQPPRAGAGLHAPLLRLWPRGGGGGDRPAAAGGAVRGAEPRNSPIEEERKAEADGRGQGNSNWVLQMLRVQPRWEDAADVEATGGGGGREPQEEEEDSAAAAASRGAEECASCGDGEGCAVAYDEGEVFDRASFSRLLRKASLRETKEYSMMSFLCNISYMIAKIEVPSSTAAAAILSRVNRSASLVNLVHLRIVNAFGPTHFLLPNLGIVCFRSLLPSQPKCLRRYSLRFVTSSVQEKARTSPDQKQEHSNVKDKSQDHVSEAVDNASKEEPRVLGINPFGAYHVMSSAASYLHSRAMGIMPFGSRNDVKDDAAAIMALMNGENGEGLTMDEASFVATTNSVTSMVAAKEETRQAVADDLNSSRSCPCEWFVCDDDQNSTRYFVVQGSESIASWQANLLFEPVKFEELDVLVHRGIYEAAKGMYHQMLPYVKAHLKTCGKSARLRFTGHSLGGSLAMLVNLMLLMRGDAPASALLPVITFGAPCIMCGGDHLLRRLRLPRSHVQSITMHRDIVPRVFSCHYPDHVANILKLANGNFRSHPCLTNQKLLYAPMGEVLILQPDERLSPHHHLLPPDSGIYRLGVDGGGASPSDADTSLAQLRSALSAFFNSPHPLEILKDGAAYGPRGSVYRDHDVNSYLRSVRGVARKEARRALEAERDRWRLLFWWPFGVHGVSPGPGSGSGSGSGRFMDAVSEAARRAHLLAVVLLPAELLALGALLVVTRFR</sequence>
<dbReference type="InterPro" id="IPR043367">
    <property type="entry name" value="PLIP1/2/3"/>
</dbReference>
<evidence type="ECO:0000256" key="1">
    <source>
        <dbReference type="SAM" id="MobiDB-lite"/>
    </source>
</evidence>
<dbReference type="GO" id="GO:0006629">
    <property type="term" value="P:lipid metabolic process"/>
    <property type="evidence" value="ECO:0007669"/>
    <property type="project" value="InterPro"/>
</dbReference>